<sequence length="72" mass="8175">MNLNWRKIVLIVLCAEVLFIYWNGLSAVPFKKHQTTNPISTPQPATPITQLKPITPNNIDLNDLYIIDQKAS</sequence>
<evidence type="ECO:0000313" key="2">
    <source>
        <dbReference type="Proteomes" id="UP000190626"/>
    </source>
</evidence>
<reference evidence="2" key="1">
    <citation type="submission" date="2016-07" db="EMBL/GenBank/DDBJ databases">
        <authorList>
            <person name="Florea S."/>
            <person name="Webb J.S."/>
            <person name="Jaromczyk J."/>
            <person name="Schardl C.L."/>
        </authorList>
    </citation>
    <scope>NUCLEOTIDE SEQUENCE [LARGE SCALE GENOMIC DNA]</scope>
    <source>
        <strain evidence="2">CY1</strain>
    </source>
</reference>
<evidence type="ECO:0000313" key="1">
    <source>
        <dbReference type="EMBL" id="OPH57283.1"/>
    </source>
</evidence>
<dbReference type="RefSeq" id="WP_079413823.1">
    <property type="nucleotide sequence ID" value="NZ_MBTG01000013.1"/>
</dbReference>
<accession>A0A1V4HJH2</accession>
<organism evidence="1 2">
    <name type="scientific">Paenibacillus ferrarius</name>
    <dbReference type="NCBI Taxonomy" id="1469647"/>
    <lineage>
        <taxon>Bacteria</taxon>
        <taxon>Bacillati</taxon>
        <taxon>Bacillota</taxon>
        <taxon>Bacilli</taxon>
        <taxon>Bacillales</taxon>
        <taxon>Paenibacillaceae</taxon>
        <taxon>Paenibacillus</taxon>
    </lineage>
</organism>
<protein>
    <submittedName>
        <fullName evidence="1">Uncharacterized protein</fullName>
    </submittedName>
</protein>
<dbReference type="EMBL" id="MBTG01000013">
    <property type="protein sequence ID" value="OPH57283.1"/>
    <property type="molecule type" value="Genomic_DNA"/>
</dbReference>
<dbReference type="AlphaFoldDB" id="A0A1V4HJH2"/>
<proteinExistence type="predicted"/>
<comment type="caution">
    <text evidence="1">The sequence shown here is derived from an EMBL/GenBank/DDBJ whole genome shotgun (WGS) entry which is preliminary data.</text>
</comment>
<name>A0A1V4HJH2_9BACL</name>
<dbReference type="Proteomes" id="UP000190626">
    <property type="component" value="Unassembled WGS sequence"/>
</dbReference>
<gene>
    <name evidence="1" type="ORF">BC351_25835</name>
</gene>
<dbReference type="OrthoDB" id="2627757at2"/>
<keyword evidence="2" id="KW-1185">Reference proteome</keyword>